<evidence type="ECO:0000313" key="1">
    <source>
        <dbReference type="EMBL" id="KAB2605444.1"/>
    </source>
</evidence>
<dbReference type="OrthoDB" id="20839at2759"/>
<dbReference type="InterPro" id="IPR050701">
    <property type="entry name" value="Histone_Mod_Regulator"/>
</dbReference>
<dbReference type="Gene3D" id="3.30.40.10">
    <property type="entry name" value="Zinc/RING finger domain, C3HC4 (zinc finger)"/>
    <property type="match status" value="1"/>
</dbReference>
<dbReference type="Proteomes" id="UP000327157">
    <property type="component" value="Chromosome 11"/>
</dbReference>
<evidence type="ECO:0000313" key="2">
    <source>
        <dbReference type="Proteomes" id="UP000327157"/>
    </source>
</evidence>
<dbReference type="GO" id="GO:0006357">
    <property type="term" value="P:regulation of transcription by RNA polymerase II"/>
    <property type="evidence" value="ECO:0007669"/>
    <property type="project" value="TreeGrafter"/>
</dbReference>
<reference evidence="1 2" key="3">
    <citation type="submission" date="2019-11" db="EMBL/GenBank/DDBJ databases">
        <title>A de novo genome assembly of a pear dwarfing rootstock.</title>
        <authorList>
            <person name="Wang F."/>
            <person name="Wang J."/>
            <person name="Li S."/>
            <person name="Zhang Y."/>
            <person name="Fang M."/>
            <person name="Ma L."/>
            <person name="Zhao Y."/>
            <person name="Jiang S."/>
        </authorList>
    </citation>
    <scope>NUCLEOTIDE SEQUENCE [LARGE SCALE GENOMIC DNA]</scope>
    <source>
        <strain evidence="1">S2</strain>
        <tissue evidence="1">Leaf</tissue>
    </source>
</reference>
<dbReference type="EMBL" id="SMOL01000559">
    <property type="protein sequence ID" value="KAB2605444.1"/>
    <property type="molecule type" value="Genomic_DNA"/>
</dbReference>
<sequence>MDQRFHGPPPLKRFRLVWQQQKDALLSPLHISGKKRNALRGQLILPDLKMVWAFQLDLFPRKHLSTLDLNVEYKLPFGSKSEEEVVEKMEEVEEIAGDEECNEEEDDGFFFVLFVRAQMKIHQIQLYLKGDWFCAKCAFSAVHSQYIESYSCRLCSVNLGAHIVYELNVMDEETLFKDPEGREGINCSKVLKRRWKERCYVCESSRGCAIQWSELKCPLAFHVSCGLNEDLCIEYKDGMNKGAIATKFHHLNNYLFKIVEDFSDFPLCGVK</sequence>
<reference evidence="2" key="2">
    <citation type="submission" date="2019-10" db="EMBL/GenBank/DDBJ databases">
        <title>A de novo genome assembly of a pear dwarfing rootstock.</title>
        <authorList>
            <person name="Wang F."/>
            <person name="Wang J."/>
            <person name="Li S."/>
            <person name="Zhang Y."/>
            <person name="Fang M."/>
            <person name="Ma L."/>
            <person name="Zhao Y."/>
            <person name="Jiang S."/>
        </authorList>
    </citation>
    <scope>NUCLEOTIDE SEQUENCE [LARGE SCALE GENOMIC DNA]</scope>
</reference>
<comment type="caution">
    <text evidence="1">The sequence shown here is derived from an EMBL/GenBank/DDBJ whole genome shotgun (WGS) entry which is preliminary data.</text>
</comment>
<dbReference type="PANTHER" id="PTHR13793">
    <property type="entry name" value="PHD FINGER PROTEINS"/>
    <property type="match status" value="1"/>
</dbReference>
<reference evidence="1 2" key="1">
    <citation type="submission" date="2019-09" db="EMBL/GenBank/DDBJ databases">
        <authorList>
            <person name="Ou C."/>
        </authorList>
    </citation>
    <scope>NUCLEOTIDE SEQUENCE [LARGE SCALE GENOMIC DNA]</scope>
    <source>
        <strain evidence="1">S2</strain>
        <tissue evidence="1">Leaf</tissue>
    </source>
</reference>
<gene>
    <name evidence="1" type="ORF">D8674_005161</name>
</gene>
<organism evidence="1 2">
    <name type="scientific">Pyrus ussuriensis x Pyrus communis</name>
    <dbReference type="NCBI Taxonomy" id="2448454"/>
    <lineage>
        <taxon>Eukaryota</taxon>
        <taxon>Viridiplantae</taxon>
        <taxon>Streptophyta</taxon>
        <taxon>Embryophyta</taxon>
        <taxon>Tracheophyta</taxon>
        <taxon>Spermatophyta</taxon>
        <taxon>Magnoliopsida</taxon>
        <taxon>eudicotyledons</taxon>
        <taxon>Gunneridae</taxon>
        <taxon>Pentapetalae</taxon>
        <taxon>rosids</taxon>
        <taxon>fabids</taxon>
        <taxon>Rosales</taxon>
        <taxon>Rosaceae</taxon>
        <taxon>Amygdaloideae</taxon>
        <taxon>Maleae</taxon>
        <taxon>Pyrus</taxon>
    </lineage>
</organism>
<name>A0A5N5G4F3_9ROSA</name>
<dbReference type="PANTHER" id="PTHR13793:SF148">
    <property type="entry name" value="RING_FYVE_PHD ZINC FINGER SUPERFAMILY PROTEIN"/>
    <property type="match status" value="1"/>
</dbReference>
<dbReference type="AlphaFoldDB" id="A0A5N5G4F3"/>
<keyword evidence="2" id="KW-1185">Reference proteome</keyword>
<dbReference type="InterPro" id="IPR013083">
    <property type="entry name" value="Znf_RING/FYVE/PHD"/>
</dbReference>
<proteinExistence type="predicted"/>
<accession>A0A5N5G4F3</accession>
<dbReference type="Pfam" id="PF13832">
    <property type="entry name" value="zf-HC5HC2H_2"/>
    <property type="match status" value="1"/>
</dbReference>
<protein>
    <submittedName>
        <fullName evidence="1">Protein Jade-1</fullName>
    </submittedName>
</protein>